<keyword evidence="6" id="KW-1185">Reference proteome</keyword>
<dbReference type="GO" id="GO:0006310">
    <property type="term" value="P:DNA recombination"/>
    <property type="evidence" value="ECO:0007669"/>
    <property type="project" value="UniProtKB-KW"/>
</dbReference>
<feature type="domain" description="Tyr recombinase" evidence="4">
    <location>
        <begin position="223"/>
        <end position="396"/>
    </location>
</feature>
<gene>
    <name evidence="5" type="ORF">H0I76_11480</name>
</gene>
<sequence length="407" mass="45577">MNRTADIIPLGKAGEVDAPKAKDRGRTLTQRAVETAKPGTERYEIPDASLPGFVLRVSPGGAKTYYVRTRVGRGRGARSVRVQIGGAQLWRLADAREEARRIIAEARAGVDPTDASAGKNLSDHLDDYEKELRRREVVKRSDMMTTLRRGLDGRLAPSDLTRTMIVAEIERLEATGRVGAAEYFRKTAATFLSWLVSRGAITASPMAGYRRPRSTRAERLARRRWVATGADEIRRLWDALGAISDPVRRDLVRFMLLTGQRRTETSLVEWDQIHDDRWDIPARITKTGADHSVPLGPLSLALMEAQPRLAGASLVFPGRNLRPISGWSKLLTPARKAFGDEQLCLHGLRRTYRTGLSTLGVEEAVAELMIGHKRQDLVRLYDFSNLWEKRCEAQVRWEDHIRSVVGA</sequence>
<dbReference type="Gene3D" id="3.30.160.390">
    <property type="entry name" value="Integrase, DNA-binding domain"/>
    <property type="match status" value="1"/>
</dbReference>
<proteinExistence type="inferred from homology"/>
<dbReference type="GO" id="GO:0015074">
    <property type="term" value="P:DNA integration"/>
    <property type="evidence" value="ECO:0007669"/>
    <property type="project" value="UniProtKB-KW"/>
</dbReference>
<keyword evidence="3" id="KW-0233">DNA recombination</keyword>
<dbReference type="InterPro" id="IPR025166">
    <property type="entry name" value="Integrase_DNA_bind_dom"/>
</dbReference>
<dbReference type="RefSeq" id="WP_200610001.1">
    <property type="nucleotide sequence ID" value="NZ_JAEHHL010000006.1"/>
</dbReference>
<dbReference type="Pfam" id="PF13356">
    <property type="entry name" value="Arm-DNA-bind_3"/>
    <property type="match status" value="1"/>
</dbReference>
<comment type="caution">
    <text evidence="5">The sequence shown here is derived from an EMBL/GenBank/DDBJ whole genome shotgun (WGS) entry which is preliminary data.</text>
</comment>
<dbReference type="PANTHER" id="PTHR30629:SF2">
    <property type="entry name" value="PROPHAGE INTEGRASE INTS-RELATED"/>
    <property type="match status" value="1"/>
</dbReference>
<organism evidence="5 6">
    <name type="scientific">Thermohalobaculum xanthum</name>
    <dbReference type="NCBI Taxonomy" id="2753746"/>
    <lineage>
        <taxon>Bacteria</taxon>
        <taxon>Pseudomonadati</taxon>
        <taxon>Pseudomonadota</taxon>
        <taxon>Alphaproteobacteria</taxon>
        <taxon>Rhodobacterales</taxon>
        <taxon>Paracoccaceae</taxon>
        <taxon>Thermohalobaculum</taxon>
    </lineage>
</organism>
<dbReference type="PANTHER" id="PTHR30629">
    <property type="entry name" value="PROPHAGE INTEGRASE"/>
    <property type="match status" value="1"/>
</dbReference>
<dbReference type="InterPro" id="IPR002104">
    <property type="entry name" value="Integrase_catalytic"/>
</dbReference>
<dbReference type="InterPro" id="IPR050808">
    <property type="entry name" value="Phage_Integrase"/>
</dbReference>
<evidence type="ECO:0000256" key="3">
    <source>
        <dbReference type="ARBA" id="ARBA00023172"/>
    </source>
</evidence>
<evidence type="ECO:0000256" key="1">
    <source>
        <dbReference type="ARBA" id="ARBA00008857"/>
    </source>
</evidence>
<dbReference type="InterPro" id="IPR013762">
    <property type="entry name" value="Integrase-like_cat_sf"/>
</dbReference>
<keyword evidence="2" id="KW-0229">DNA integration</keyword>
<comment type="similarity">
    <text evidence="1">Belongs to the 'phage' integrase family.</text>
</comment>
<dbReference type="CDD" id="cd00801">
    <property type="entry name" value="INT_P4_C"/>
    <property type="match status" value="1"/>
</dbReference>
<dbReference type="SUPFAM" id="SSF56349">
    <property type="entry name" value="DNA breaking-rejoining enzymes"/>
    <property type="match status" value="1"/>
</dbReference>
<dbReference type="Gene3D" id="1.10.443.10">
    <property type="entry name" value="Intergrase catalytic core"/>
    <property type="match status" value="1"/>
</dbReference>
<dbReference type="GO" id="GO:0003677">
    <property type="term" value="F:DNA binding"/>
    <property type="evidence" value="ECO:0007669"/>
    <property type="project" value="UniProtKB-KW"/>
</dbReference>
<protein>
    <submittedName>
        <fullName evidence="5">Integrase arm-type DNA-binding domain-containing protein</fullName>
    </submittedName>
</protein>
<dbReference type="AlphaFoldDB" id="A0A8J7M8S9"/>
<reference evidence="5" key="1">
    <citation type="submission" date="2020-12" db="EMBL/GenBank/DDBJ databases">
        <title>Bacterial taxonomy.</title>
        <authorList>
            <person name="Pan X."/>
        </authorList>
    </citation>
    <scope>NUCLEOTIDE SEQUENCE</scope>
    <source>
        <strain evidence="5">M0105</strain>
    </source>
</reference>
<keyword evidence="5" id="KW-0238">DNA-binding</keyword>
<evidence type="ECO:0000259" key="4">
    <source>
        <dbReference type="PROSITE" id="PS51898"/>
    </source>
</evidence>
<evidence type="ECO:0000256" key="2">
    <source>
        <dbReference type="ARBA" id="ARBA00022908"/>
    </source>
</evidence>
<dbReference type="Proteomes" id="UP000655420">
    <property type="component" value="Unassembled WGS sequence"/>
</dbReference>
<dbReference type="PROSITE" id="PS51898">
    <property type="entry name" value="TYR_RECOMBINASE"/>
    <property type="match status" value="1"/>
</dbReference>
<evidence type="ECO:0000313" key="5">
    <source>
        <dbReference type="EMBL" id="MBK0399813.1"/>
    </source>
</evidence>
<dbReference type="EMBL" id="JAEHHL010000006">
    <property type="protein sequence ID" value="MBK0399813.1"/>
    <property type="molecule type" value="Genomic_DNA"/>
</dbReference>
<dbReference type="InterPro" id="IPR011010">
    <property type="entry name" value="DNA_brk_join_enz"/>
</dbReference>
<evidence type="ECO:0000313" key="6">
    <source>
        <dbReference type="Proteomes" id="UP000655420"/>
    </source>
</evidence>
<dbReference type="Pfam" id="PF00589">
    <property type="entry name" value="Phage_integrase"/>
    <property type="match status" value="1"/>
</dbReference>
<name>A0A8J7M8S9_9RHOB</name>
<dbReference type="InterPro" id="IPR038488">
    <property type="entry name" value="Integrase_DNA-bd_sf"/>
</dbReference>
<accession>A0A8J7M8S9</accession>